<evidence type="ECO:0000313" key="3">
    <source>
        <dbReference type="EMBL" id="KTD17732.1"/>
    </source>
</evidence>
<reference evidence="3 4" key="1">
    <citation type="submission" date="2015-11" db="EMBL/GenBank/DDBJ databases">
        <title>Genomic analysis of 38 Legionella species identifies large and diverse effector repertoires.</title>
        <authorList>
            <person name="Burstein D."/>
            <person name="Amaro F."/>
            <person name="Zusman T."/>
            <person name="Lifshitz Z."/>
            <person name="Cohen O."/>
            <person name="Gilbert J.A."/>
            <person name="Pupko T."/>
            <person name="Shuman H.A."/>
            <person name="Segal G."/>
        </authorList>
    </citation>
    <scope>NUCLEOTIDE SEQUENCE [LARGE SCALE GENOMIC DNA]</scope>
    <source>
        <strain evidence="3 4">BL-540</strain>
    </source>
</reference>
<dbReference type="Proteomes" id="UP000055035">
    <property type="component" value="Unassembled WGS sequence"/>
</dbReference>
<accession>A0A0W0VC72</accession>
<evidence type="ECO:0000313" key="4">
    <source>
        <dbReference type="Proteomes" id="UP000055035"/>
    </source>
</evidence>
<keyword evidence="1" id="KW-0812">Transmembrane</keyword>
<protein>
    <recommendedName>
        <fullName evidence="2">DUF3592 domain-containing protein</fullName>
    </recommendedName>
</protein>
<dbReference type="STRING" id="456.Ljor_2038"/>
<keyword evidence="1" id="KW-1133">Transmembrane helix</keyword>
<dbReference type="Pfam" id="PF12158">
    <property type="entry name" value="DUF3592"/>
    <property type="match status" value="1"/>
</dbReference>
<feature type="transmembrane region" description="Helical" evidence="1">
    <location>
        <begin position="6"/>
        <end position="27"/>
    </location>
</feature>
<dbReference type="InterPro" id="IPR021994">
    <property type="entry name" value="DUF3592"/>
</dbReference>
<keyword evidence="4" id="KW-1185">Reference proteome</keyword>
<feature type="transmembrane region" description="Helical" evidence="1">
    <location>
        <begin position="133"/>
        <end position="153"/>
    </location>
</feature>
<name>A0A0W0VC72_9GAMM</name>
<feature type="domain" description="DUF3592" evidence="2">
    <location>
        <begin position="60"/>
        <end position="126"/>
    </location>
</feature>
<organism evidence="3 4">
    <name type="scientific">Legionella jordanis</name>
    <dbReference type="NCBI Taxonomy" id="456"/>
    <lineage>
        <taxon>Bacteria</taxon>
        <taxon>Pseudomonadati</taxon>
        <taxon>Pseudomonadota</taxon>
        <taxon>Gammaproteobacteria</taxon>
        <taxon>Legionellales</taxon>
        <taxon>Legionellaceae</taxon>
        <taxon>Legionella</taxon>
    </lineage>
</organism>
<evidence type="ECO:0000256" key="1">
    <source>
        <dbReference type="SAM" id="Phobius"/>
    </source>
</evidence>
<gene>
    <name evidence="3" type="ORF">Ljor_2038</name>
</gene>
<dbReference type="AlphaFoldDB" id="A0A0W0VC72"/>
<sequence>MNYWTSWRWLIDFIWLFFLMALLRYFWRDRQQLKKTKNWHATKGRITQFLWTQEGHRLWPKIQYSYRVYEQDYQGEHLFLDSSHNSPNSKYARHLAYRAAMAYEKDEEVDVFYNPDNPNEAVLDTTMPRKLNLIIVLLTFLILLHLLIVFYRLL</sequence>
<dbReference type="EMBL" id="LNYJ01000011">
    <property type="protein sequence ID" value="KTD17732.1"/>
    <property type="molecule type" value="Genomic_DNA"/>
</dbReference>
<proteinExistence type="predicted"/>
<evidence type="ECO:0000259" key="2">
    <source>
        <dbReference type="Pfam" id="PF12158"/>
    </source>
</evidence>
<dbReference type="RefSeq" id="WP_232003980.1">
    <property type="nucleotide sequence ID" value="NZ_CAAAIC010000001.1"/>
</dbReference>
<comment type="caution">
    <text evidence="3">The sequence shown here is derived from an EMBL/GenBank/DDBJ whole genome shotgun (WGS) entry which is preliminary data.</text>
</comment>
<keyword evidence="1" id="KW-0472">Membrane</keyword>